<dbReference type="GO" id="GO:0005886">
    <property type="term" value="C:plasma membrane"/>
    <property type="evidence" value="ECO:0007669"/>
    <property type="project" value="UniProtKB-SubCell"/>
</dbReference>
<sequence>MNFESLEELFYSNIPIPIILIFTVIPLVIGSLASQNSISTINDFFIYNRNMGTMVSFFTVYATWWSSFAFLGSISYFYSVGSVYWTAIGWNVLFGLLYLLFGAKIAQYGKEKGYLTPISFFTDIYDSRKLSLLVTAIMIIFTIPYLQIQLYGGAIIIEIATKGVIPWQICALMFYVVMIIYLWAGGLRAVAWTDIFYGLLIFLGLIAGGYFLVSKVGGVDILFEDLITKRPDLILLPVGSDTAGVTMWISMFLIIPIGVVMGPQIWLRMYATKEAKTFYIMPLLLSLGTIAYVGSILAGSAAALLKPEGVQASADAILPILLVEFAPGWFMALIMCCGAAACLSTANSGIHAVSALLTLDIYKRYFRPKSSEKHIVFIAKLCIVVFSAAAYLALVFAESPISIVDMGFIALCGMSQLIVPVAGALLWEKSNAQGAAAGLMAGVFFTLYFSFMKTIDLPLHSGVIALMINGITFVICGLLLPHNPVTVAKITLYRKGNFQDVTSD</sequence>
<evidence type="ECO:0000256" key="4">
    <source>
        <dbReference type="ARBA" id="ARBA00022475"/>
    </source>
</evidence>
<dbReference type="CDD" id="cd10322">
    <property type="entry name" value="SLC5sbd"/>
    <property type="match status" value="1"/>
</dbReference>
<accession>A0A8J7W2F8</accession>
<gene>
    <name evidence="15" type="ORF">KCX82_09810</name>
</gene>
<dbReference type="Pfam" id="PF00474">
    <property type="entry name" value="SSF"/>
    <property type="match status" value="1"/>
</dbReference>
<dbReference type="InterPro" id="IPR050277">
    <property type="entry name" value="Sodium:Solute_Symporter"/>
</dbReference>
<feature type="transmembrane region" description="Helical" evidence="14">
    <location>
        <begin position="54"/>
        <end position="77"/>
    </location>
</feature>
<name>A0A8J7W2F8_9FIRM</name>
<dbReference type="AlphaFoldDB" id="A0A8J7W2F8"/>
<feature type="transmembrane region" description="Helical" evidence="14">
    <location>
        <begin position="434"/>
        <end position="451"/>
    </location>
</feature>
<evidence type="ECO:0000313" key="16">
    <source>
        <dbReference type="Proteomes" id="UP000675664"/>
    </source>
</evidence>
<reference evidence="15" key="2">
    <citation type="submission" date="2021-04" db="EMBL/GenBank/DDBJ databases">
        <authorList>
            <person name="Liu J."/>
        </authorList>
    </citation>
    <scope>NUCLEOTIDE SEQUENCE</scope>
    <source>
        <strain evidence="15">BAD-6</strain>
    </source>
</reference>
<evidence type="ECO:0000256" key="9">
    <source>
        <dbReference type="ARBA" id="ARBA00023065"/>
    </source>
</evidence>
<dbReference type="Proteomes" id="UP000675664">
    <property type="component" value="Unassembled WGS sequence"/>
</dbReference>
<evidence type="ECO:0000313" key="15">
    <source>
        <dbReference type="EMBL" id="MBR0598168.1"/>
    </source>
</evidence>
<feature type="transmembrane region" description="Helical" evidence="14">
    <location>
        <begin position="83"/>
        <end position="101"/>
    </location>
</feature>
<comment type="catalytic activity">
    <reaction evidence="12">
        <text>L-proline(in) + Na(+)(in) = L-proline(out) + Na(+)(out)</text>
        <dbReference type="Rhea" id="RHEA:28967"/>
        <dbReference type="ChEBI" id="CHEBI:29101"/>
        <dbReference type="ChEBI" id="CHEBI:60039"/>
    </reaction>
</comment>
<proteinExistence type="inferred from homology"/>
<keyword evidence="9" id="KW-0406">Ion transport</keyword>
<keyword evidence="5 14" id="KW-0812">Transmembrane</keyword>
<evidence type="ECO:0000256" key="13">
    <source>
        <dbReference type="RuleBase" id="RU362091"/>
    </source>
</evidence>
<keyword evidence="7 14" id="KW-1133">Transmembrane helix</keyword>
<feature type="transmembrane region" description="Helical" evidence="14">
    <location>
        <begin position="279"/>
        <end position="305"/>
    </location>
</feature>
<evidence type="ECO:0000256" key="14">
    <source>
        <dbReference type="SAM" id="Phobius"/>
    </source>
</evidence>
<evidence type="ECO:0000256" key="5">
    <source>
        <dbReference type="ARBA" id="ARBA00022692"/>
    </source>
</evidence>
<feature type="transmembrane region" description="Helical" evidence="14">
    <location>
        <begin position="457"/>
        <end position="480"/>
    </location>
</feature>
<protein>
    <submittedName>
        <fullName evidence="15">Sodium:solute symporter family protein</fullName>
    </submittedName>
</protein>
<dbReference type="EMBL" id="JAGSND010000005">
    <property type="protein sequence ID" value="MBR0598168.1"/>
    <property type="molecule type" value="Genomic_DNA"/>
</dbReference>
<feature type="transmembrane region" description="Helical" evidence="14">
    <location>
        <begin position="164"/>
        <end position="183"/>
    </location>
</feature>
<evidence type="ECO:0000256" key="7">
    <source>
        <dbReference type="ARBA" id="ARBA00022989"/>
    </source>
</evidence>
<keyword evidence="16" id="KW-1185">Reference proteome</keyword>
<dbReference type="RefSeq" id="WP_227018292.1">
    <property type="nucleotide sequence ID" value="NZ_JAGSND010000005.1"/>
</dbReference>
<evidence type="ECO:0000256" key="8">
    <source>
        <dbReference type="ARBA" id="ARBA00023053"/>
    </source>
</evidence>
<feature type="transmembrane region" description="Helical" evidence="14">
    <location>
        <begin position="130"/>
        <end position="152"/>
    </location>
</feature>
<keyword evidence="11" id="KW-0739">Sodium transport</keyword>
<dbReference type="PANTHER" id="PTHR48086:SF3">
    <property type="entry name" value="SODIUM_PROLINE SYMPORTER"/>
    <property type="match status" value="1"/>
</dbReference>
<dbReference type="InterPro" id="IPR001734">
    <property type="entry name" value="Na/solute_symporter"/>
</dbReference>
<dbReference type="GO" id="GO:0015293">
    <property type="term" value="F:symporter activity"/>
    <property type="evidence" value="ECO:0007669"/>
    <property type="project" value="UniProtKB-KW"/>
</dbReference>
<feature type="transmembrane region" description="Helical" evidence="14">
    <location>
        <begin position="329"/>
        <end position="362"/>
    </location>
</feature>
<organism evidence="15 16">
    <name type="scientific">Sinanaerobacter chloroacetimidivorans</name>
    <dbReference type="NCBI Taxonomy" id="2818044"/>
    <lineage>
        <taxon>Bacteria</taxon>
        <taxon>Bacillati</taxon>
        <taxon>Bacillota</taxon>
        <taxon>Clostridia</taxon>
        <taxon>Peptostreptococcales</taxon>
        <taxon>Anaerovoracaceae</taxon>
        <taxon>Sinanaerobacter</taxon>
    </lineage>
</organism>
<keyword evidence="4" id="KW-1003">Cell membrane</keyword>
<evidence type="ECO:0000256" key="12">
    <source>
        <dbReference type="ARBA" id="ARBA00033708"/>
    </source>
</evidence>
<feature type="transmembrane region" description="Helical" evidence="14">
    <location>
        <begin position="374"/>
        <end position="394"/>
    </location>
</feature>
<feature type="transmembrane region" description="Helical" evidence="14">
    <location>
        <begin position="195"/>
        <end position="213"/>
    </location>
</feature>
<dbReference type="GO" id="GO:0006814">
    <property type="term" value="P:sodium ion transport"/>
    <property type="evidence" value="ECO:0007669"/>
    <property type="project" value="UniProtKB-KW"/>
</dbReference>
<evidence type="ECO:0000256" key="6">
    <source>
        <dbReference type="ARBA" id="ARBA00022847"/>
    </source>
</evidence>
<keyword evidence="10 14" id="KW-0472">Membrane</keyword>
<evidence type="ECO:0000256" key="11">
    <source>
        <dbReference type="ARBA" id="ARBA00023201"/>
    </source>
</evidence>
<feature type="transmembrane region" description="Helical" evidence="14">
    <location>
        <begin position="14"/>
        <end position="33"/>
    </location>
</feature>
<comment type="subcellular location">
    <subcellularLocation>
        <location evidence="1">Cell membrane</location>
        <topology evidence="1">Multi-pass membrane protein</topology>
    </subcellularLocation>
</comment>
<dbReference type="InterPro" id="IPR038377">
    <property type="entry name" value="Na/Glc_symporter_sf"/>
</dbReference>
<dbReference type="PROSITE" id="PS50283">
    <property type="entry name" value="NA_SOLUT_SYMP_3"/>
    <property type="match status" value="1"/>
</dbReference>
<reference evidence="15" key="1">
    <citation type="submission" date="2021-04" db="EMBL/GenBank/DDBJ databases">
        <title>Sinoanaerobacter chloroacetimidivorans sp. nov., an obligate anaerobic bacterium isolated from anaerobic sludge.</title>
        <authorList>
            <person name="Bao Y."/>
        </authorList>
    </citation>
    <scope>NUCLEOTIDE SEQUENCE</scope>
    <source>
        <strain evidence="15">BAD-6</strain>
    </source>
</reference>
<evidence type="ECO:0000256" key="3">
    <source>
        <dbReference type="ARBA" id="ARBA00022448"/>
    </source>
</evidence>
<keyword evidence="6" id="KW-0769">Symport</keyword>
<dbReference type="Gene3D" id="1.20.1730.10">
    <property type="entry name" value="Sodium/glucose cotransporter"/>
    <property type="match status" value="1"/>
</dbReference>
<keyword evidence="8" id="KW-0915">Sodium</keyword>
<feature type="transmembrane region" description="Helical" evidence="14">
    <location>
        <begin position="245"/>
        <end position="267"/>
    </location>
</feature>
<comment type="similarity">
    <text evidence="2 13">Belongs to the sodium:solute symporter (SSF) (TC 2.A.21) family.</text>
</comment>
<evidence type="ECO:0000256" key="1">
    <source>
        <dbReference type="ARBA" id="ARBA00004651"/>
    </source>
</evidence>
<comment type="caution">
    <text evidence="15">The sequence shown here is derived from an EMBL/GenBank/DDBJ whole genome shotgun (WGS) entry which is preliminary data.</text>
</comment>
<evidence type="ECO:0000256" key="2">
    <source>
        <dbReference type="ARBA" id="ARBA00006434"/>
    </source>
</evidence>
<dbReference type="PANTHER" id="PTHR48086">
    <property type="entry name" value="SODIUM/PROLINE SYMPORTER-RELATED"/>
    <property type="match status" value="1"/>
</dbReference>
<evidence type="ECO:0000256" key="10">
    <source>
        <dbReference type="ARBA" id="ARBA00023136"/>
    </source>
</evidence>
<keyword evidence="3" id="KW-0813">Transport</keyword>
<feature type="transmembrane region" description="Helical" evidence="14">
    <location>
        <begin position="406"/>
        <end position="427"/>
    </location>
</feature>